<evidence type="ECO:0000256" key="4">
    <source>
        <dbReference type="ARBA" id="ARBA00022475"/>
    </source>
</evidence>
<dbReference type="PANTHER" id="PTHR19139:SF199">
    <property type="entry name" value="MIP17260P"/>
    <property type="match status" value="1"/>
</dbReference>
<evidence type="ECO:0000256" key="3">
    <source>
        <dbReference type="ARBA" id="ARBA00022448"/>
    </source>
</evidence>
<keyword evidence="7 10" id="KW-0472">Membrane</keyword>
<feature type="compositionally biased region" description="Acidic residues" evidence="9">
    <location>
        <begin position="272"/>
        <end position="286"/>
    </location>
</feature>
<dbReference type="AlphaFoldDB" id="A0A6N2SG99"/>
<evidence type="ECO:0000256" key="5">
    <source>
        <dbReference type="ARBA" id="ARBA00022692"/>
    </source>
</evidence>
<feature type="region of interest" description="Disordered" evidence="9">
    <location>
        <begin position="266"/>
        <end position="314"/>
    </location>
</feature>
<dbReference type="Proteomes" id="UP000429211">
    <property type="component" value="Unassembled WGS sequence"/>
</dbReference>
<dbReference type="PROSITE" id="PS00221">
    <property type="entry name" value="MIP"/>
    <property type="match status" value="1"/>
</dbReference>
<dbReference type="RefSeq" id="WP_034521798.1">
    <property type="nucleotide sequence ID" value="NZ_CACRSP010000003.1"/>
</dbReference>
<comment type="similarity">
    <text evidence="2 8">Belongs to the MIP/aquaporin (TC 1.A.8) family.</text>
</comment>
<dbReference type="InterPro" id="IPR034294">
    <property type="entry name" value="Aquaporin_transptr"/>
</dbReference>
<feature type="compositionally biased region" description="Acidic residues" evidence="9">
    <location>
        <begin position="305"/>
        <end position="314"/>
    </location>
</feature>
<feature type="transmembrane region" description="Helical" evidence="10">
    <location>
        <begin position="18"/>
        <end position="39"/>
    </location>
</feature>
<dbReference type="InterPro" id="IPR022357">
    <property type="entry name" value="MIP_CS"/>
</dbReference>
<dbReference type="Pfam" id="PF00230">
    <property type="entry name" value="MIP"/>
    <property type="match status" value="1"/>
</dbReference>
<evidence type="ECO:0000256" key="7">
    <source>
        <dbReference type="ARBA" id="ARBA00023136"/>
    </source>
</evidence>
<dbReference type="EMBL" id="WDPD01000002">
    <property type="protein sequence ID" value="KAB7461864.1"/>
    <property type="molecule type" value="Genomic_DNA"/>
</dbReference>
<evidence type="ECO:0000313" key="13">
    <source>
        <dbReference type="Proteomes" id="UP000429211"/>
    </source>
</evidence>
<name>A0A6N2SG99_9BIFI</name>
<reference evidence="11 13" key="1">
    <citation type="journal article" date="2019" name="Nat. Med.">
        <title>A library of human gut bacterial isolates paired with longitudinal multiomics data enables mechanistic microbiome research.</title>
        <authorList>
            <person name="Poyet M."/>
            <person name="Groussin M."/>
            <person name="Gibbons S.M."/>
            <person name="Avila-Pacheco J."/>
            <person name="Jiang X."/>
            <person name="Kearney S.M."/>
            <person name="Perrotta A.R."/>
            <person name="Berdy B."/>
            <person name="Zhao S."/>
            <person name="Lieberman T.D."/>
            <person name="Swanson P.K."/>
            <person name="Smith M."/>
            <person name="Roesemann S."/>
            <person name="Alexander J.E."/>
            <person name="Rich S.A."/>
            <person name="Livny J."/>
            <person name="Vlamakis H."/>
            <person name="Clish C."/>
            <person name="Bullock K."/>
            <person name="Deik A."/>
            <person name="Scott J."/>
            <person name="Pierce K.A."/>
            <person name="Xavier R.J."/>
            <person name="Alm E.J."/>
        </authorList>
    </citation>
    <scope>NUCLEOTIDE SEQUENCE [LARGE SCALE GENOMIC DNA]</scope>
    <source>
        <strain evidence="11 13">BIOML-A2</strain>
    </source>
</reference>
<keyword evidence="3 8" id="KW-0813">Transport</keyword>
<gene>
    <name evidence="12" type="primary">aqpZ</name>
    <name evidence="12" type="ORF">BDLFYP24_01491</name>
    <name evidence="11" type="ORF">GBB04_02395</name>
</gene>
<evidence type="ECO:0000313" key="11">
    <source>
        <dbReference type="EMBL" id="KAB7461864.1"/>
    </source>
</evidence>
<feature type="transmembrane region" description="Helical" evidence="10">
    <location>
        <begin position="152"/>
        <end position="175"/>
    </location>
</feature>
<dbReference type="PANTHER" id="PTHR19139">
    <property type="entry name" value="AQUAPORIN TRANSPORTER"/>
    <property type="match status" value="1"/>
</dbReference>
<dbReference type="InterPro" id="IPR000425">
    <property type="entry name" value="MIP"/>
</dbReference>
<accession>A0A6N2SG99</accession>
<keyword evidence="5 8" id="KW-0812">Transmembrane</keyword>
<evidence type="ECO:0000313" key="12">
    <source>
        <dbReference type="EMBL" id="VYS92126.1"/>
    </source>
</evidence>
<evidence type="ECO:0000256" key="10">
    <source>
        <dbReference type="SAM" id="Phobius"/>
    </source>
</evidence>
<dbReference type="Gene3D" id="1.20.1080.10">
    <property type="entry name" value="Glycerol uptake facilitator protein"/>
    <property type="match status" value="1"/>
</dbReference>
<feature type="transmembrane region" description="Helical" evidence="10">
    <location>
        <begin position="237"/>
        <end position="261"/>
    </location>
</feature>
<protein>
    <submittedName>
        <fullName evidence="12">Aquaporin Z</fullName>
    </submittedName>
    <submittedName>
        <fullName evidence="11">Glycerol transporter</fullName>
    </submittedName>
</protein>
<dbReference type="GO" id="GO:0005886">
    <property type="term" value="C:plasma membrane"/>
    <property type="evidence" value="ECO:0007669"/>
    <property type="project" value="UniProtKB-SubCell"/>
</dbReference>
<sequence>MTAAEAMPVPEESKKQPLAVRVGAELVGSFFICFAIYTICTLDAIVSNLNMAFIALMTGAAYAVMTLVFGKISGGQFNPAVSIAAMLTGKTHVLDGILYIIAQLLGGIGAGAALRFLLPTSEQVPFKSWLSLAVNGFDKASISYSTLSSLGLSFGITLAVVVELIAGLIIVATAMRSMGERGESNTKHAIAMGLAYAVGTTITYPVTGAALNPARATGIAIFAQNQGLNEEPLQQLWVFWICPVLAAAVVALVIIVFTMMLSPNKKNAKADEGDDAQGEESSETEEDLHADGEQDEQDKQSDSQSDADEGIENN</sequence>
<dbReference type="InterPro" id="IPR023271">
    <property type="entry name" value="Aquaporin-like"/>
</dbReference>
<evidence type="ECO:0000256" key="6">
    <source>
        <dbReference type="ARBA" id="ARBA00022989"/>
    </source>
</evidence>
<keyword evidence="6 10" id="KW-1133">Transmembrane helix</keyword>
<evidence type="ECO:0000256" key="8">
    <source>
        <dbReference type="RuleBase" id="RU000477"/>
    </source>
</evidence>
<feature type="transmembrane region" description="Helical" evidence="10">
    <location>
        <begin position="187"/>
        <end position="206"/>
    </location>
</feature>
<feature type="transmembrane region" description="Helical" evidence="10">
    <location>
        <begin position="51"/>
        <end position="72"/>
    </location>
</feature>
<evidence type="ECO:0000256" key="9">
    <source>
        <dbReference type="SAM" id="MobiDB-lite"/>
    </source>
</evidence>
<proteinExistence type="inferred from homology"/>
<evidence type="ECO:0000256" key="2">
    <source>
        <dbReference type="ARBA" id="ARBA00006175"/>
    </source>
</evidence>
<dbReference type="EMBL" id="CACRSP010000003">
    <property type="protein sequence ID" value="VYS92126.1"/>
    <property type="molecule type" value="Genomic_DNA"/>
</dbReference>
<dbReference type="GO" id="GO:0015250">
    <property type="term" value="F:water channel activity"/>
    <property type="evidence" value="ECO:0007669"/>
    <property type="project" value="TreeGrafter"/>
</dbReference>
<evidence type="ECO:0000256" key="1">
    <source>
        <dbReference type="ARBA" id="ARBA00004651"/>
    </source>
</evidence>
<organism evidence="12">
    <name type="scientific">Bifidobacterium dentium</name>
    <dbReference type="NCBI Taxonomy" id="1689"/>
    <lineage>
        <taxon>Bacteria</taxon>
        <taxon>Bacillati</taxon>
        <taxon>Actinomycetota</taxon>
        <taxon>Actinomycetes</taxon>
        <taxon>Bifidobacteriales</taxon>
        <taxon>Bifidobacteriaceae</taxon>
        <taxon>Bifidobacterium</taxon>
    </lineage>
</organism>
<dbReference type="SUPFAM" id="SSF81338">
    <property type="entry name" value="Aquaporin-like"/>
    <property type="match status" value="1"/>
</dbReference>
<feature type="compositionally biased region" description="Basic and acidic residues" evidence="9">
    <location>
        <begin position="287"/>
        <end position="301"/>
    </location>
</feature>
<dbReference type="PRINTS" id="PR00783">
    <property type="entry name" value="MINTRINSICP"/>
</dbReference>
<keyword evidence="4" id="KW-1003">Cell membrane</keyword>
<comment type="subcellular location">
    <subcellularLocation>
        <location evidence="1">Cell membrane</location>
        <topology evidence="1">Multi-pass membrane protein</topology>
    </subcellularLocation>
</comment>
<reference evidence="12" key="2">
    <citation type="submission" date="2019-11" db="EMBL/GenBank/DDBJ databases">
        <authorList>
            <person name="Feng L."/>
        </authorList>
    </citation>
    <scope>NUCLEOTIDE SEQUENCE</scope>
    <source>
        <strain evidence="12">BdentiumLFYP24</strain>
    </source>
</reference>
<feature type="transmembrane region" description="Helical" evidence="10">
    <location>
        <begin position="93"/>
        <end position="118"/>
    </location>
</feature>